<dbReference type="EMBL" id="JABKKF010000003">
    <property type="protein sequence ID" value="NPD91623.1"/>
    <property type="molecule type" value="Genomic_DNA"/>
</dbReference>
<evidence type="ECO:0000313" key="2">
    <source>
        <dbReference type="EMBL" id="NPD91623.1"/>
    </source>
</evidence>
<evidence type="ECO:0000313" key="3">
    <source>
        <dbReference type="Proteomes" id="UP000714420"/>
    </source>
</evidence>
<sequence length="170" mass="20175">MEKTIYKQREQIDRQRELIGENKRDVDTSARKIERLEKKETDIKIISENRKKRIRQLEEENRRNIIRAERNTTDIFVEGHRLYLYINGKREHADMEKDREGGLIKYYIMTNNGFELPENTTTNWSIYSILTDMSMNEKDIAAKMSTSPGAVRAMKSRMRDSGQKQQQKDG</sequence>
<dbReference type="Proteomes" id="UP000714420">
    <property type="component" value="Unassembled WGS sequence"/>
</dbReference>
<keyword evidence="3" id="KW-1185">Reference proteome</keyword>
<evidence type="ECO:0000256" key="1">
    <source>
        <dbReference type="SAM" id="MobiDB-lite"/>
    </source>
</evidence>
<protein>
    <recommendedName>
        <fullName evidence="4">DUF342 domain-containing protein</fullName>
    </recommendedName>
</protein>
<reference evidence="2 3" key="1">
    <citation type="submission" date="2020-05" db="EMBL/GenBank/DDBJ databases">
        <title>Distinct polysaccharide utilization as determinants for interspecies competition between intestinal Prevotella spp.</title>
        <authorList>
            <person name="Galvez E.J.C."/>
            <person name="Iljazovic A."/>
            <person name="Strowig T."/>
        </authorList>
    </citation>
    <scope>NUCLEOTIDE SEQUENCE [LARGE SCALE GENOMIC DNA]</scope>
    <source>
        <strain evidence="2 3">PMUR</strain>
    </source>
</reference>
<proteinExistence type="predicted"/>
<dbReference type="RefSeq" id="WP_172274549.1">
    <property type="nucleotide sequence ID" value="NZ_CASGMU010000018.1"/>
</dbReference>
<comment type="caution">
    <text evidence="2">The sequence shown here is derived from an EMBL/GenBank/DDBJ whole genome shotgun (WGS) entry which is preliminary data.</text>
</comment>
<organism evidence="2 3">
    <name type="scientific">Xylanibacter muris</name>
    <dbReference type="NCBI Taxonomy" id="2736290"/>
    <lineage>
        <taxon>Bacteria</taxon>
        <taxon>Pseudomonadati</taxon>
        <taxon>Bacteroidota</taxon>
        <taxon>Bacteroidia</taxon>
        <taxon>Bacteroidales</taxon>
        <taxon>Prevotellaceae</taxon>
        <taxon>Xylanibacter</taxon>
    </lineage>
</organism>
<accession>A0ABX2AK98</accession>
<feature type="region of interest" description="Disordered" evidence="1">
    <location>
        <begin position="145"/>
        <end position="170"/>
    </location>
</feature>
<feature type="compositionally biased region" description="Basic and acidic residues" evidence="1">
    <location>
        <begin position="157"/>
        <end position="170"/>
    </location>
</feature>
<gene>
    <name evidence="2" type="ORF">HPS56_04520</name>
</gene>
<evidence type="ECO:0008006" key="4">
    <source>
        <dbReference type="Google" id="ProtNLM"/>
    </source>
</evidence>
<name>A0ABX2AK98_9BACT</name>